<protein>
    <submittedName>
        <fullName evidence="2">Uncharacterized protein</fullName>
    </submittedName>
</protein>
<feature type="compositionally biased region" description="Polar residues" evidence="1">
    <location>
        <begin position="35"/>
        <end position="50"/>
    </location>
</feature>
<keyword evidence="3" id="KW-1185">Reference proteome</keyword>
<dbReference type="EMBL" id="JAJTTC010000001">
    <property type="protein sequence ID" value="MCF0059896.1"/>
    <property type="molecule type" value="Genomic_DNA"/>
</dbReference>
<dbReference type="AlphaFoldDB" id="A0A9X1PG03"/>
<proteinExistence type="predicted"/>
<gene>
    <name evidence="2" type="ORF">LXM26_00215</name>
</gene>
<accession>A0A9X1PG03</accession>
<organism evidence="2 3">
    <name type="scientific">Dyadobacter chenwenxiniae</name>
    <dbReference type="NCBI Taxonomy" id="2906456"/>
    <lineage>
        <taxon>Bacteria</taxon>
        <taxon>Pseudomonadati</taxon>
        <taxon>Bacteroidota</taxon>
        <taxon>Cytophagia</taxon>
        <taxon>Cytophagales</taxon>
        <taxon>Spirosomataceae</taxon>
        <taxon>Dyadobacter</taxon>
    </lineage>
</organism>
<dbReference type="Proteomes" id="UP001139000">
    <property type="component" value="Unassembled WGS sequence"/>
</dbReference>
<comment type="caution">
    <text evidence="2">The sequence shown here is derived from an EMBL/GenBank/DDBJ whole genome shotgun (WGS) entry which is preliminary data.</text>
</comment>
<feature type="region of interest" description="Disordered" evidence="1">
    <location>
        <begin position="30"/>
        <end position="50"/>
    </location>
</feature>
<evidence type="ECO:0000313" key="3">
    <source>
        <dbReference type="Proteomes" id="UP001139000"/>
    </source>
</evidence>
<sequence>MTPLTPDECRELEESHQRTLQMEIEEEIEIYDTKGNYSHSEINQSEQLNN</sequence>
<reference evidence="2" key="1">
    <citation type="submission" date="2021-12" db="EMBL/GenBank/DDBJ databases">
        <title>Novel species in genus Dyadobacter.</title>
        <authorList>
            <person name="Ma C."/>
        </authorList>
    </citation>
    <scope>NUCLEOTIDE SEQUENCE</scope>
    <source>
        <strain evidence="2">LJ419</strain>
    </source>
</reference>
<evidence type="ECO:0000313" key="2">
    <source>
        <dbReference type="EMBL" id="MCF0059896.1"/>
    </source>
</evidence>
<name>A0A9X1PG03_9BACT</name>
<evidence type="ECO:0000256" key="1">
    <source>
        <dbReference type="SAM" id="MobiDB-lite"/>
    </source>
</evidence>